<dbReference type="InterPro" id="IPR007889">
    <property type="entry name" value="HTH_Psq"/>
</dbReference>
<dbReference type="PROSITE" id="PS51253">
    <property type="entry name" value="HTH_CENPB"/>
    <property type="match status" value="1"/>
</dbReference>
<keyword evidence="5" id="KW-1185">Reference proteome</keyword>
<protein>
    <recommendedName>
        <fullName evidence="3">HTH CENPB-type domain-containing protein</fullName>
    </recommendedName>
</protein>
<sequence>MPPIRSQSSRNSIEQEGRILLAVQAIKKQEITSIHEAARRFNVPKSTLSTRLRGTTNRSELRANNHKLTETEEELLQKWILSLDDRGAAPRPTTVQETANILLAARGTTPAQTVGEKWVYNFVKRHPELST</sequence>
<evidence type="ECO:0000256" key="1">
    <source>
        <dbReference type="ARBA" id="ARBA00023125"/>
    </source>
</evidence>
<keyword evidence="2" id="KW-0539">Nucleus</keyword>
<dbReference type="InterPro" id="IPR006600">
    <property type="entry name" value="HTH_CenpB_DNA-bd_dom"/>
</dbReference>
<dbReference type="Pfam" id="PF03221">
    <property type="entry name" value="HTH_Tnp_Tc5"/>
    <property type="match status" value="1"/>
</dbReference>
<dbReference type="OrthoDB" id="4502298at2759"/>
<feature type="domain" description="HTH CENPB-type" evidence="3">
    <location>
        <begin position="60"/>
        <end position="131"/>
    </location>
</feature>
<name>A0A1E3B743_ASPCR</name>
<proteinExistence type="predicted"/>
<dbReference type="VEuPathDB" id="FungiDB:SI65_07732"/>
<dbReference type="SUPFAM" id="SSF46689">
    <property type="entry name" value="Homeodomain-like"/>
    <property type="match status" value="1"/>
</dbReference>
<evidence type="ECO:0000256" key="2">
    <source>
        <dbReference type="ARBA" id="ARBA00023242"/>
    </source>
</evidence>
<evidence type="ECO:0000259" key="3">
    <source>
        <dbReference type="PROSITE" id="PS51253"/>
    </source>
</evidence>
<comment type="caution">
    <text evidence="4">The sequence shown here is derived from an EMBL/GenBank/DDBJ whole genome shotgun (WGS) entry which is preliminary data.</text>
</comment>
<dbReference type="AlphaFoldDB" id="A0A1E3B743"/>
<evidence type="ECO:0000313" key="4">
    <source>
        <dbReference type="EMBL" id="ODM16767.1"/>
    </source>
</evidence>
<dbReference type="Gene3D" id="1.10.10.60">
    <property type="entry name" value="Homeodomain-like"/>
    <property type="match status" value="1"/>
</dbReference>
<dbReference type="InterPro" id="IPR009057">
    <property type="entry name" value="Homeodomain-like_sf"/>
</dbReference>
<dbReference type="Proteomes" id="UP000094569">
    <property type="component" value="Unassembled WGS sequence"/>
</dbReference>
<dbReference type="GO" id="GO:0003677">
    <property type="term" value="F:DNA binding"/>
    <property type="evidence" value="ECO:0007669"/>
    <property type="project" value="UniProtKB-KW"/>
</dbReference>
<organism evidence="4 5">
    <name type="scientific">Aspergillus cristatus</name>
    <name type="common">Chinese Fuzhuan brick tea-fermentation fungus</name>
    <name type="synonym">Eurotium cristatum</name>
    <dbReference type="NCBI Taxonomy" id="573508"/>
    <lineage>
        <taxon>Eukaryota</taxon>
        <taxon>Fungi</taxon>
        <taxon>Dikarya</taxon>
        <taxon>Ascomycota</taxon>
        <taxon>Pezizomycotina</taxon>
        <taxon>Eurotiomycetes</taxon>
        <taxon>Eurotiomycetidae</taxon>
        <taxon>Eurotiales</taxon>
        <taxon>Aspergillaceae</taxon>
        <taxon>Aspergillus</taxon>
        <taxon>Aspergillus subgen. Aspergillus</taxon>
    </lineage>
</organism>
<dbReference type="Pfam" id="PF05225">
    <property type="entry name" value="HTH_psq"/>
    <property type="match status" value="1"/>
</dbReference>
<reference evidence="4 5" key="1">
    <citation type="journal article" date="2016" name="BMC Genomics">
        <title>Comparative genomic and transcriptomic analyses of the Fuzhuan brick tea-fermentation fungus Aspergillus cristatus.</title>
        <authorList>
            <person name="Ge Y."/>
            <person name="Wang Y."/>
            <person name="Liu Y."/>
            <person name="Tan Y."/>
            <person name="Ren X."/>
            <person name="Zhang X."/>
            <person name="Hyde K.D."/>
            <person name="Liu Y."/>
            <person name="Liu Z."/>
        </authorList>
    </citation>
    <scope>NUCLEOTIDE SEQUENCE [LARGE SCALE GENOMIC DNA]</scope>
    <source>
        <strain evidence="4 5">GZAAS20.1005</strain>
    </source>
</reference>
<keyword evidence="1" id="KW-0238">DNA-binding</keyword>
<accession>A0A1E3B743</accession>
<gene>
    <name evidence="4" type="ORF">SI65_07732</name>
</gene>
<evidence type="ECO:0000313" key="5">
    <source>
        <dbReference type="Proteomes" id="UP000094569"/>
    </source>
</evidence>
<dbReference type="EMBL" id="JXNT01000010">
    <property type="protein sequence ID" value="ODM16767.1"/>
    <property type="molecule type" value="Genomic_DNA"/>
</dbReference>